<evidence type="ECO:0000313" key="4">
    <source>
        <dbReference type="Proteomes" id="UP000240509"/>
    </source>
</evidence>
<comment type="caution">
    <text evidence="3">The sequence shown here is derived from an EMBL/GenBank/DDBJ whole genome shotgun (WGS) entry which is preliminary data.</text>
</comment>
<accession>A0A2T4U386</accession>
<dbReference type="RefSeq" id="WP_107585926.1">
    <property type="nucleotide sequence ID" value="NZ_PZJJ01000031.1"/>
</dbReference>
<protein>
    <submittedName>
        <fullName evidence="3">Uncharacterized protein</fullName>
    </submittedName>
</protein>
<keyword evidence="2" id="KW-0732">Signal</keyword>
<dbReference type="AlphaFoldDB" id="A0A2T4U386"/>
<proteinExistence type="predicted"/>
<evidence type="ECO:0000256" key="1">
    <source>
        <dbReference type="SAM" id="MobiDB-lite"/>
    </source>
</evidence>
<evidence type="ECO:0000256" key="2">
    <source>
        <dbReference type="SAM" id="SignalP"/>
    </source>
</evidence>
<dbReference type="Proteomes" id="UP000240509">
    <property type="component" value="Unassembled WGS sequence"/>
</dbReference>
<feature type="signal peptide" evidence="2">
    <location>
        <begin position="1"/>
        <end position="23"/>
    </location>
</feature>
<gene>
    <name evidence="3" type="ORF">C6Y45_14365</name>
</gene>
<keyword evidence="4" id="KW-1185">Reference proteome</keyword>
<dbReference type="PROSITE" id="PS51257">
    <property type="entry name" value="PROKAR_LIPOPROTEIN"/>
    <property type="match status" value="1"/>
</dbReference>
<feature type="compositionally biased region" description="Acidic residues" evidence="1">
    <location>
        <begin position="24"/>
        <end position="58"/>
    </location>
</feature>
<feature type="chain" id="PRO_5038677079" evidence="2">
    <location>
        <begin position="24"/>
        <end position="267"/>
    </location>
</feature>
<organism evidence="3 4">
    <name type="scientific">Alkalicoccus saliphilus</name>
    <dbReference type="NCBI Taxonomy" id="200989"/>
    <lineage>
        <taxon>Bacteria</taxon>
        <taxon>Bacillati</taxon>
        <taxon>Bacillota</taxon>
        <taxon>Bacilli</taxon>
        <taxon>Bacillales</taxon>
        <taxon>Bacillaceae</taxon>
        <taxon>Alkalicoccus</taxon>
    </lineage>
</organism>
<name>A0A2T4U386_9BACI</name>
<feature type="region of interest" description="Disordered" evidence="1">
    <location>
        <begin position="17"/>
        <end position="58"/>
    </location>
</feature>
<sequence length="267" mass="30715">MKKYYILSSAGVLLLAGCGNDNAGENETDNTGVEEETAANNEEETEEGSEPEQDEEAVEVLEEALNTLEGMDSSYREVSVDSMVEKQSIFIEDGEIFIHTVRENDENEEPLYTFTDLDDPDYSIIYREGDDEAVRYETPAPPTEDTLWFRMEAGQYETMLEEADLHYEGEEEINDYNTHALKVDGETTEDRWFEEENYIQVRHDMDEDMEVEIEGENASDEVDMDLSEEVLDFEINPEFDESLFEVPDDMELTEGTEEDMVEVIDQD</sequence>
<dbReference type="OrthoDB" id="2887348at2"/>
<reference evidence="3 4" key="1">
    <citation type="submission" date="2018-03" db="EMBL/GenBank/DDBJ databases">
        <title>Alkalicoccus saliphilus sp. nov., isolated from a mineral pool.</title>
        <authorList>
            <person name="Zhao B."/>
        </authorList>
    </citation>
    <scope>NUCLEOTIDE SEQUENCE [LARGE SCALE GENOMIC DNA]</scope>
    <source>
        <strain evidence="3 4">6AG</strain>
    </source>
</reference>
<evidence type="ECO:0000313" key="3">
    <source>
        <dbReference type="EMBL" id="PTL37856.1"/>
    </source>
</evidence>
<dbReference type="EMBL" id="PZJJ01000031">
    <property type="protein sequence ID" value="PTL37856.1"/>
    <property type="molecule type" value="Genomic_DNA"/>
</dbReference>